<dbReference type="Proteomes" id="UP000515160">
    <property type="component" value="Chromosome 2R"/>
</dbReference>
<dbReference type="GeneID" id="117576091"/>
<feature type="region of interest" description="Disordered" evidence="1">
    <location>
        <begin position="332"/>
        <end position="364"/>
    </location>
</feature>
<evidence type="ECO:0000313" key="3">
    <source>
        <dbReference type="RefSeq" id="XP_034116530.1"/>
    </source>
</evidence>
<feature type="region of interest" description="Disordered" evidence="1">
    <location>
        <begin position="441"/>
        <end position="466"/>
    </location>
</feature>
<dbReference type="OrthoDB" id="10028852at2759"/>
<dbReference type="RefSeq" id="XP_034116530.1">
    <property type="nucleotide sequence ID" value="XM_034260639.2"/>
</dbReference>
<feature type="region of interest" description="Disordered" evidence="1">
    <location>
        <begin position="407"/>
        <end position="427"/>
    </location>
</feature>
<sequence length="516" mass="59100">MDLMQQLTKQLEEQNAKADELENSANFRSVYSINGNPIMPPLMTPERRLEMQKHREAAKQIEGQLCDGDRSANQSKYSTLRMRTGCRQLVDASTNTDPLPELDSQLRAQPLIIMGRLKQTLQRSEPLIFDNSRNAIMKFVKHTDLKKPQAMQWQLLLEQCLEMKQQRAVIKQQAAEFALSTAEIEAQTEAETEKGIEEVKEEIVEEKKVIQEVVMEATIKDNNKEVSSMKTLLNITQRLKQHITHTQRELRRFPTIPLIACKIEKSFSETCSQPRQERLHPQLWKRYHSYPYSESCHPTDCAAPISPSGNMNLPLVPKPDDPPMSKMQIKQRMATEDQQTLADHKLKSKVAKLSSSKSGRPKSVVASSIVHKCAAHASSHANADGMSSTQRRLSYDPRATLKREAALKKAATNQQQQQQSSQGNNNSELVKRKLLDEMEQQQRQRFHQLMSQQAEEQQRMQQEFQSQQQLLMDQMVSDMSTYTYDKLEQPEPDSDCSSITSLPQSRVELEDDVLDK</sequence>
<feature type="region of interest" description="Disordered" evidence="1">
    <location>
        <begin position="481"/>
        <end position="516"/>
    </location>
</feature>
<protein>
    <submittedName>
        <fullName evidence="3">Uncharacterized protein</fullName>
    </submittedName>
</protein>
<feature type="compositionally biased region" description="Polar residues" evidence="1">
    <location>
        <begin position="495"/>
        <end position="504"/>
    </location>
</feature>
<accession>A0A6P8XYZ2</accession>
<reference evidence="3" key="1">
    <citation type="submission" date="2025-08" db="UniProtKB">
        <authorList>
            <consortium name="RefSeq"/>
        </authorList>
    </citation>
    <scope>IDENTIFICATION</scope>
    <source>
        <strain evidence="3">15112-1751.03</strain>
        <tissue evidence="3">Whole Adult</tissue>
    </source>
</reference>
<evidence type="ECO:0000256" key="1">
    <source>
        <dbReference type="SAM" id="MobiDB-lite"/>
    </source>
</evidence>
<name>A0A6P8XYZ2_DROAB</name>
<feature type="compositionally biased region" description="Low complexity" evidence="1">
    <location>
        <begin position="413"/>
        <end position="427"/>
    </location>
</feature>
<organism evidence="2 3">
    <name type="scientific">Drosophila albomicans</name>
    <name type="common">Fruit fly</name>
    <dbReference type="NCBI Taxonomy" id="7291"/>
    <lineage>
        <taxon>Eukaryota</taxon>
        <taxon>Metazoa</taxon>
        <taxon>Ecdysozoa</taxon>
        <taxon>Arthropoda</taxon>
        <taxon>Hexapoda</taxon>
        <taxon>Insecta</taxon>
        <taxon>Pterygota</taxon>
        <taxon>Neoptera</taxon>
        <taxon>Endopterygota</taxon>
        <taxon>Diptera</taxon>
        <taxon>Brachycera</taxon>
        <taxon>Muscomorpha</taxon>
        <taxon>Ephydroidea</taxon>
        <taxon>Drosophilidae</taxon>
        <taxon>Drosophila</taxon>
    </lineage>
</organism>
<feature type="compositionally biased region" description="Low complexity" evidence="1">
    <location>
        <begin position="450"/>
        <end position="466"/>
    </location>
</feature>
<proteinExistence type="predicted"/>
<evidence type="ECO:0000313" key="2">
    <source>
        <dbReference type="Proteomes" id="UP000515160"/>
    </source>
</evidence>
<keyword evidence="2" id="KW-1185">Reference proteome</keyword>
<dbReference type="Pfam" id="PF16025">
    <property type="entry name" value="CaM_bind"/>
    <property type="match status" value="1"/>
</dbReference>
<gene>
    <name evidence="3" type="primary">LOC117576091</name>
</gene>
<dbReference type="AlphaFoldDB" id="A0A6P8XYZ2"/>